<feature type="domain" description="ABC3 transporter permease C-terminal" evidence="7">
    <location>
        <begin position="314"/>
        <end position="425"/>
    </location>
</feature>
<feature type="transmembrane region" description="Helical" evidence="6">
    <location>
        <begin position="310"/>
        <end position="331"/>
    </location>
</feature>
<feature type="transmembrane region" description="Helical" evidence="6">
    <location>
        <begin position="352"/>
        <end position="381"/>
    </location>
</feature>
<keyword evidence="5 6" id="KW-0472">Membrane</keyword>
<dbReference type="Pfam" id="PF12704">
    <property type="entry name" value="MacB_PCD"/>
    <property type="match status" value="1"/>
</dbReference>
<dbReference type="GO" id="GO:0022857">
    <property type="term" value="F:transmembrane transporter activity"/>
    <property type="evidence" value="ECO:0007669"/>
    <property type="project" value="TreeGrafter"/>
</dbReference>
<keyword evidence="3 6" id="KW-0812">Transmembrane</keyword>
<keyword evidence="10" id="KW-1185">Reference proteome</keyword>
<evidence type="ECO:0000256" key="1">
    <source>
        <dbReference type="ARBA" id="ARBA00004651"/>
    </source>
</evidence>
<keyword evidence="4 6" id="KW-1133">Transmembrane helix</keyword>
<evidence type="ECO:0000259" key="7">
    <source>
        <dbReference type="Pfam" id="PF02687"/>
    </source>
</evidence>
<dbReference type="InterPro" id="IPR050250">
    <property type="entry name" value="Macrolide_Exporter_MacB"/>
</dbReference>
<dbReference type="Proteomes" id="UP000006327">
    <property type="component" value="Unassembled WGS sequence"/>
</dbReference>
<proteinExistence type="predicted"/>
<evidence type="ECO:0000256" key="2">
    <source>
        <dbReference type="ARBA" id="ARBA00022475"/>
    </source>
</evidence>
<feature type="domain" description="MacB-like periplasmic core" evidence="8">
    <location>
        <begin position="20"/>
        <end position="267"/>
    </location>
</feature>
<evidence type="ECO:0000256" key="5">
    <source>
        <dbReference type="ARBA" id="ARBA00023136"/>
    </source>
</evidence>
<dbReference type="InterPro" id="IPR003838">
    <property type="entry name" value="ABC3_permease_C"/>
</dbReference>
<name>K6Y918_9ALTE</name>
<dbReference type="GO" id="GO:0005886">
    <property type="term" value="C:plasma membrane"/>
    <property type="evidence" value="ECO:0007669"/>
    <property type="project" value="UniProtKB-SubCell"/>
</dbReference>
<comment type="caution">
    <text evidence="9">The sequence shown here is derived from an EMBL/GenBank/DDBJ whole genome shotgun (WGS) entry which is preliminary data.</text>
</comment>
<accession>K6Y918</accession>
<dbReference type="PANTHER" id="PTHR30572">
    <property type="entry name" value="MEMBRANE COMPONENT OF TRANSPORTER-RELATED"/>
    <property type="match status" value="1"/>
</dbReference>
<dbReference type="eggNOG" id="COG0577">
    <property type="taxonomic scope" value="Bacteria"/>
</dbReference>
<protein>
    <recommendedName>
        <fullName evidence="11">ABC transporter permease</fullName>
    </recommendedName>
</protein>
<evidence type="ECO:0000256" key="4">
    <source>
        <dbReference type="ARBA" id="ARBA00022989"/>
    </source>
</evidence>
<comment type="subcellular location">
    <subcellularLocation>
        <location evidence="1">Cell membrane</location>
        <topology evidence="1">Multi-pass membrane protein</topology>
    </subcellularLocation>
</comment>
<feature type="transmembrane region" description="Helical" evidence="6">
    <location>
        <begin position="401"/>
        <end position="419"/>
    </location>
</feature>
<evidence type="ECO:0008006" key="11">
    <source>
        <dbReference type="Google" id="ProtNLM"/>
    </source>
</evidence>
<feature type="transmembrane region" description="Helical" evidence="6">
    <location>
        <begin position="21"/>
        <end position="44"/>
    </location>
</feature>
<reference evidence="9 10" key="1">
    <citation type="journal article" date="2017" name="Antonie Van Leeuwenhoek">
        <title>Rhizobium rhizosphaerae sp. nov., a novel species isolated from rice rhizosphere.</title>
        <authorList>
            <person name="Zhao J.J."/>
            <person name="Zhang J."/>
            <person name="Zhang R.J."/>
            <person name="Zhang C.W."/>
            <person name="Yin H.Q."/>
            <person name="Zhang X.X."/>
        </authorList>
    </citation>
    <scope>NUCLEOTIDE SEQUENCE [LARGE SCALE GENOMIC DNA]</scope>
    <source>
        <strain evidence="9 10">BSs20135</strain>
    </source>
</reference>
<evidence type="ECO:0000313" key="9">
    <source>
        <dbReference type="EMBL" id="GAC20431.1"/>
    </source>
</evidence>
<keyword evidence="2" id="KW-1003">Cell membrane</keyword>
<evidence type="ECO:0000259" key="8">
    <source>
        <dbReference type="Pfam" id="PF12704"/>
    </source>
</evidence>
<dbReference type="OrthoDB" id="8735006at2"/>
<dbReference type="EMBL" id="BAEO01000052">
    <property type="protein sequence ID" value="GAC20431.1"/>
    <property type="molecule type" value="Genomic_DNA"/>
</dbReference>
<dbReference type="Pfam" id="PF02687">
    <property type="entry name" value="FtsX"/>
    <property type="match status" value="1"/>
</dbReference>
<organism evidence="9 10">
    <name type="scientific">Paraglaciecola arctica BSs20135</name>
    <dbReference type="NCBI Taxonomy" id="493475"/>
    <lineage>
        <taxon>Bacteria</taxon>
        <taxon>Pseudomonadati</taxon>
        <taxon>Pseudomonadota</taxon>
        <taxon>Gammaproteobacteria</taxon>
        <taxon>Alteromonadales</taxon>
        <taxon>Alteromonadaceae</taxon>
        <taxon>Paraglaciecola</taxon>
    </lineage>
</organism>
<dbReference type="PROSITE" id="PS51257">
    <property type="entry name" value="PROKAR_LIPOPROTEIN"/>
    <property type="match status" value="1"/>
</dbReference>
<evidence type="ECO:0000256" key="6">
    <source>
        <dbReference type="SAM" id="Phobius"/>
    </source>
</evidence>
<dbReference type="AlphaFoldDB" id="K6Y918"/>
<dbReference type="STRING" id="493475.GARC_3476"/>
<gene>
    <name evidence="9" type="ORF">GARC_3476</name>
</gene>
<sequence>MFHYYLKLSLKSIGRQKSLSVLISTTLGLGIAACMITYSLIYLMSKDPLPNKSNRVYHVQLDNWHRNSAAIEPNLPPEEVTWRDAMNIVHAKQAKYQAAHAITWGMVTPANKNVPPFLGIIRATQGEFFPMFDVPFLYGQGWQNHPINHVEYVTVLSKETNQRVFAGINSVGKTLPMLGKLFTVVGVLDEWHPSPKFFDMSFGAFYPPEDLYVPLQIKAELELPHGGHTHCWEKDLGDNYQAFLNSECVNFNLWIELASQQNKPQFDNYLQTYVEQQKGLGRFPRVSNNIVLNINQWLVYKKVISSDMYLFFYLALLFLLVCLFNAASLISTKFTAKNSEIALRRALGANQLAILSQCLTETLILGCLGALIGIIFCLMGLEGIKYLYPNFSAFVTLDMPLMLITVGISILSSVLAGLIPSIKVSMLAPAGYLK</sequence>
<dbReference type="PANTHER" id="PTHR30572:SF18">
    <property type="entry name" value="ABC-TYPE MACROLIDE FAMILY EXPORT SYSTEM PERMEASE COMPONENT 2"/>
    <property type="match status" value="1"/>
</dbReference>
<evidence type="ECO:0000256" key="3">
    <source>
        <dbReference type="ARBA" id="ARBA00022692"/>
    </source>
</evidence>
<evidence type="ECO:0000313" key="10">
    <source>
        <dbReference type="Proteomes" id="UP000006327"/>
    </source>
</evidence>
<dbReference type="InterPro" id="IPR025857">
    <property type="entry name" value="MacB_PCD"/>
</dbReference>